<keyword evidence="2" id="KW-0805">Transcription regulation</keyword>
<comment type="caution">
    <text evidence="7">The sequence shown here is derived from an EMBL/GenBank/DDBJ whole genome shotgun (WGS) entry which is preliminary data.</text>
</comment>
<keyword evidence="4" id="KW-0804">Transcription</keyword>
<protein>
    <submittedName>
        <fullName evidence="7">AcrR family transcriptional regulator</fullName>
    </submittedName>
</protein>
<dbReference type="Gene3D" id="1.10.357.10">
    <property type="entry name" value="Tetracycline Repressor, domain 2"/>
    <property type="match status" value="1"/>
</dbReference>
<evidence type="ECO:0000256" key="3">
    <source>
        <dbReference type="ARBA" id="ARBA00023125"/>
    </source>
</evidence>
<dbReference type="PRINTS" id="PR00455">
    <property type="entry name" value="HTHTETR"/>
</dbReference>
<reference evidence="7 8" key="1">
    <citation type="submission" date="2020-08" db="EMBL/GenBank/DDBJ databases">
        <title>Sequencing the genomes of 1000 actinobacteria strains.</title>
        <authorList>
            <person name="Klenk H.-P."/>
        </authorList>
    </citation>
    <scope>NUCLEOTIDE SEQUENCE [LARGE SCALE GENOMIC DNA]</scope>
    <source>
        <strain evidence="7 8">DSM 45362</strain>
    </source>
</reference>
<keyword evidence="3 5" id="KW-0238">DNA-binding</keyword>
<feature type="DNA-binding region" description="H-T-H motif" evidence="5">
    <location>
        <begin position="25"/>
        <end position="44"/>
    </location>
</feature>
<evidence type="ECO:0000256" key="4">
    <source>
        <dbReference type="ARBA" id="ARBA00023163"/>
    </source>
</evidence>
<evidence type="ECO:0000256" key="5">
    <source>
        <dbReference type="PROSITE-ProRule" id="PRU00335"/>
    </source>
</evidence>
<accession>A0A841BQ53</accession>
<dbReference type="FunFam" id="1.10.10.60:FF:000141">
    <property type="entry name" value="TetR family transcriptional regulator"/>
    <property type="match status" value="1"/>
</dbReference>
<evidence type="ECO:0000256" key="1">
    <source>
        <dbReference type="ARBA" id="ARBA00022491"/>
    </source>
</evidence>
<dbReference type="InterPro" id="IPR001647">
    <property type="entry name" value="HTH_TetR"/>
</dbReference>
<evidence type="ECO:0000256" key="2">
    <source>
        <dbReference type="ARBA" id="ARBA00023015"/>
    </source>
</evidence>
<evidence type="ECO:0000259" key="6">
    <source>
        <dbReference type="PROSITE" id="PS50977"/>
    </source>
</evidence>
<dbReference type="SUPFAM" id="SSF48498">
    <property type="entry name" value="Tetracyclin repressor-like, C-terminal domain"/>
    <property type="match status" value="1"/>
</dbReference>
<dbReference type="GO" id="GO:0003700">
    <property type="term" value="F:DNA-binding transcription factor activity"/>
    <property type="evidence" value="ECO:0007669"/>
    <property type="project" value="TreeGrafter"/>
</dbReference>
<keyword evidence="1" id="KW-0678">Repressor</keyword>
<dbReference type="Proteomes" id="UP000587527">
    <property type="component" value="Unassembled WGS sequence"/>
</dbReference>
<dbReference type="InterPro" id="IPR023772">
    <property type="entry name" value="DNA-bd_HTH_TetR-type_CS"/>
</dbReference>
<evidence type="ECO:0000313" key="8">
    <source>
        <dbReference type="Proteomes" id="UP000587527"/>
    </source>
</evidence>
<keyword evidence="8" id="KW-1185">Reference proteome</keyword>
<dbReference type="GO" id="GO:0045892">
    <property type="term" value="P:negative regulation of DNA-templated transcription"/>
    <property type="evidence" value="ECO:0007669"/>
    <property type="project" value="UniProtKB-ARBA"/>
</dbReference>
<dbReference type="Gene3D" id="1.10.10.60">
    <property type="entry name" value="Homeodomain-like"/>
    <property type="match status" value="1"/>
</dbReference>
<gene>
    <name evidence="7" type="ORF">F4553_002452</name>
</gene>
<dbReference type="InterPro" id="IPR036271">
    <property type="entry name" value="Tet_transcr_reg_TetR-rel_C_sf"/>
</dbReference>
<dbReference type="PROSITE" id="PS50977">
    <property type="entry name" value="HTH_TETR_2"/>
    <property type="match status" value="1"/>
</dbReference>
<name>A0A841BQ53_9ACTN</name>
<dbReference type="PANTHER" id="PTHR30055:SF175">
    <property type="entry name" value="HTH-TYPE TRANSCRIPTIONAL REPRESSOR KSTR2"/>
    <property type="match status" value="1"/>
</dbReference>
<sequence length="201" mass="22122">MDDVRTRVLTAATELFAELGYDATSVQQVVNRAGVTKGALYHYFSSKEELLFEIYGSVIAEQLAGLDRVLAQEMAPVPTLRAIIADVVETTAEHSLATAVFTRERTKLNLEHWHALQAQWRRYQDTVRGVIRDAQASGDFAAVASPEVISWMIFGVTSTMPTWYRPDGPKKAAEIADEICAVVFAALAPSTSDSLTSDRKN</sequence>
<dbReference type="GO" id="GO:0000976">
    <property type="term" value="F:transcription cis-regulatory region binding"/>
    <property type="evidence" value="ECO:0007669"/>
    <property type="project" value="TreeGrafter"/>
</dbReference>
<dbReference type="Pfam" id="PF00440">
    <property type="entry name" value="TetR_N"/>
    <property type="match status" value="1"/>
</dbReference>
<dbReference type="RefSeq" id="WP_184835459.1">
    <property type="nucleotide sequence ID" value="NZ_JACHMN010000002.1"/>
</dbReference>
<dbReference type="PROSITE" id="PS01081">
    <property type="entry name" value="HTH_TETR_1"/>
    <property type="match status" value="1"/>
</dbReference>
<evidence type="ECO:0000313" key="7">
    <source>
        <dbReference type="EMBL" id="MBB5869073.1"/>
    </source>
</evidence>
<dbReference type="AlphaFoldDB" id="A0A841BQ53"/>
<organism evidence="7 8">
    <name type="scientific">Allocatelliglobosispora scoriae</name>
    <dbReference type="NCBI Taxonomy" id="643052"/>
    <lineage>
        <taxon>Bacteria</taxon>
        <taxon>Bacillati</taxon>
        <taxon>Actinomycetota</taxon>
        <taxon>Actinomycetes</taxon>
        <taxon>Micromonosporales</taxon>
        <taxon>Micromonosporaceae</taxon>
        <taxon>Allocatelliglobosispora</taxon>
    </lineage>
</organism>
<proteinExistence type="predicted"/>
<dbReference type="InterPro" id="IPR050109">
    <property type="entry name" value="HTH-type_TetR-like_transc_reg"/>
</dbReference>
<dbReference type="InterPro" id="IPR041490">
    <property type="entry name" value="KstR2_TetR_C"/>
</dbReference>
<feature type="domain" description="HTH tetR-type" evidence="6">
    <location>
        <begin position="2"/>
        <end position="62"/>
    </location>
</feature>
<dbReference type="Pfam" id="PF17932">
    <property type="entry name" value="TetR_C_24"/>
    <property type="match status" value="1"/>
</dbReference>
<dbReference type="InterPro" id="IPR009057">
    <property type="entry name" value="Homeodomain-like_sf"/>
</dbReference>
<dbReference type="SUPFAM" id="SSF46689">
    <property type="entry name" value="Homeodomain-like"/>
    <property type="match status" value="1"/>
</dbReference>
<dbReference type="PANTHER" id="PTHR30055">
    <property type="entry name" value="HTH-TYPE TRANSCRIPTIONAL REGULATOR RUTR"/>
    <property type="match status" value="1"/>
</dbReference>
<dbReference type="EMBL" id="JACHMN010000002">
    <property type="protein sequence ID" value="MBB5869073.1"/>
    <property type="molecule type" value="Genomic_DNA"/>
</dbReference>